<accession>A0A3P8VFA4</accession>
<dbReference type="SMART" id="SM00164">
    <property type="entry name" value="TBC"/>
    <property type="match status" value="1"/>
</dbReference>
<name>A0A3P8VFA4_CYNSE</name>
<dbReference type="InterPro" id="IPR000195">
    <property type="entry name" value="Rab-GAP-TBC_dom"/>
</dbReference>
<dbReference type="AlphaFoldDB" id="A0A3P8VFA4"/>
<reference evidence="3 4" key="1">
    <citation type="journal article" date="2014" name="Nat. Genet.">
        <title>Whole-genome sequence of a flatfish provides insights into ZW sex chromosome evolution and adaptation to a benthic lifestyle.</title>
        <authorList>
            <person name="Chen S."/>
            <person name="Zhang G."/>
            <person name="Shao C."/>
            <person name="Huang Q."/>
            <person name="Liu G."/>
            <person name="Zhang P."/>
            <person name="Song W."/>
            <person name="An N."/>
            <person name="Chalopin D."/>
            <person name="Volff J.N."/>
            <person name="Hong Y."/>
            <person name="Li Q."/>
            <person name="Sha Z."/>
            <person name="Zhou H."/>
            <person name="Xie M."/>
            <person name="Yu Q."/>
            <person name="Liu Y."/>
            <person name="Xiang H."/>
            <person name="Wang N."/>
            <person name="Wu K."/>
            <person name="Yang C."/>
            <person name="Zhou Q."/>
            <person name="Liao X."/>
            <person name="Yang L."/>
            <person name="Hu Q."/>
            <person name="Zhang J."/>
            <person name="Meng L."/>
            <person name="Jin L."/>
            <person name="Tian Y."/>
            <person name="Lian J."/>
            <person name="Yang J."/>
            <person name="Miao G."/>
            <person name="Liu S."/>
            <person name="Liang Z."/>
            <person name="Yan F."/>
            <person name="Li Y."/>
            <person name="Sun B."/>
            <person name="Zhang H."/>
            <person name="Zhang J."/>
            <person name="Zhu Y."/>
            <person name="Du M."/>
            <person name="Zhao Y."/>
            <person name="Schartl M."/>
            <person name="Tang Q."/>
            <person name="Wang J."/>
        </authorList>
    </citation>
    <scope>NUCLEOTIDE SEQUENCE</scope>
</reference>
<dbReference type="FunFam" id="1.10.10.750:FF:000001">
    <property type="entry name" value="TBC1 domain family member 10A"/>
    <property type="match status" value="1"/>
</dbReference>
<feature type="compositionally biased region" description="Basic and acidic residues" evidence="1">
    <location>
        <begin position="443"/>
        <end position="452"/>
    </location>
</feature>
<dbReference type="PANTHER" id="PTHR47219:SF25">
    <property type="entry name" value="RAB-GAP TBC DOMAIN-CONTAINING PROTEIN"/>
    <property type="match status" value="1"/>
</dbReference>
<proteinExistence type="predicted"/>
<dbReference type="InterPro" id="IPR050302">
    <property type="entry name" value="Rab_GAP_TBC_domain"/>
</dbReference>
<reference evidence="3" key="2">
    <citation type="submission" date="2025-08" db="UniProtKB">
        <authorList>
            <consortium name="Ensembl"/>
        </authorList>
    </citation>
    <scope>IDENTIFICATION</scope>
</reference>
<dbReference type="InParanoid" id="A0A3P8VFA4"/>
<feature type="region of interest" description="Disordered" evidence="1">
    <location>
        <begin position="431"/>
        <end position="452"/>
    </location>
</feature>
<protein>
    <recommendedName>
        <fullName evidence="2">Rab-GAP TBC domain-containing protein</fullName>
    </recommendedName>
</protein>
<reference evidence="3" key="3">
    <citation type="submission" date="2025-09" db="UniProtKB">
        <authorList>
            <consortium name="Ensembl"/>
        </authorList>
    </citation>
    <scope>IDENTIFICATION</scope>
</reference>
<dbReference type="Pfam" id="PF00566">
    <property type="entry name" value="RabGAP-TBC"/>
    <property type="match status" value="1"/>
</dbReference>
<sequence>FQFFGFVYKTLMLDSPVSSAPPPQLKQLEVARAEKWLKMVKKWDKYKSSDRMVKRVYKGIPLQLRGRAWALMLDVEGAKKDTQCKNPKISSDHILLQCRAFVDNDQNGCLKYVTLTVCLQYRPTEVSYCQGMSQIAALLLMFMNEEDAFWALSQLLTNQKQGMHERLLKMSLEELREFLQERIAQTFFYSDDVIVEQLQASMSELRRMKLDLPPPGKNDKLNKSLADPNVTIFKNSTCSNAVTGCFSAKMDEFPSKPLGQELPLMLSAVQSSRDKTVSAGQVPRAGLSLQIITQQPDTISPDQSPSKDPRDLEVAGAPLPSPDPIIIHSQALLTPDGSPLTGPPPYQPPDCRPVDETSDQEADEPRTDVIPESQSRSRFSETPLPTTFSTDLSSMDVHRTLSSSELLQSESSLAGEVTEDSYVVELLERASAVGTNSTTNQELSKEEPPATL</sequence>
<dbReference type="Proteomes" id="UP000265120">
    <property type="component" value="Chromosome 5"/>
</dbReference>
<feature type="compositionally biased region" description="Polar residues" evidence="1">
    <location>
        <begin position="383"/>
        <end position="393"/>
    </location>
</feature>
<evidence type="ECO:0000313" key="3">
    <source>
        <dbReference type="Ensembl" id="ENSCSEP00000013988.1"/>
    </source>
</evidence>
<evidence type="ECO:0000259" key="2">
    <source>
        <dbReference type="PROSITE" id="PS50086"/>
    </source>
</evidence>
<dbReference type="InterPro" id="IPR035969">
    <property type="entry name" value="Rab-GAP_TBC_sf"/>
</dbReference>
<dbReference type="PROSITE" id="PS50086">
    <property type="entry name" value="TBC_RABGAP"/>
    <property type="match status" value="1"/>
</dbReference>
<feature type="region of interest" description="Disordered" evidence="1">
    <location>
        <begin position="293"/>
        <end position="395"/>
    </location>
</feature>
<feature type="compositionally biased region" description="Pro residues" evidence="1">
    <location>
        <begin position="341"/>
        <end position="351"/>
    </location>
</feature>
<dbReference type="GeneTree" id="ENSGT00940000161238"/>
<dbReference type="GO" id="GO:0031267">
    <property type="term" value="F:small GTPase binding"/>
    <property type="evidence" value="ECO:0007669"/>
    <property type="project" value="TreeGrafter"/>
</dbReference>
<dbReference type="PANTHER" id="PTHR47219">
    <property type="entry name" value="RAB GTPASE-ACTIVATING PROTEIN 1-LIKE"/>
    <property type="match status" value="1"/>
</dbReference>
<feature type="domain" description="Rab-GAP TBC" evidence="2">
    <location>
        <begin position="59"/>
        <end position="229"/>
    </location>
</feature>
<evidence type="ECO:0000313" key="4">
    <source>
        <dbReference type="Proteomes" id="UP000265120"/>
    </source>
</evidence>
<evidence type="ECO:0000256" key="1">
    <source>
        <dbReference type="SAM" id="MobiDB-lite"/>
    </source>
</evidence>
<dbReference type="Gene3D" id="1.10.10.750">
    <property type="entry name" value="Ypt/Rab-GAP domain of gyp1p, domain 1"/>
    <property type="match status" value="1"/>
</dbReference>
<dbReference type="SUPFAM" id="SSF47923">
    <property type="entry name" value="Ypt/Rab-GAP domain of gyp1p"/>
    <property type="match status" value="1"/>
</dbReference>
<feature type="compositionally biased region" description="Polar residues" evidence="1">
    <location>
        <begin position="433"/>
        <end position="442"/>
    </location>
</feature>
<dbReference type="GO" id="GO:0005096">
    <property type="term" value="F:GTPase activator activity"/>
    <property type="evidence" value="ECO:0007669"/>
    <property type="project" value="TreeGrafter"/>
</dbReference>
<dbReference type="Ensembl" id="ENSCSET00000014152.1">
    <property type="protein sequence ID" value="ENSCSEP00000013988.1"/>
    <property type="gene ID" value="ENSCSEG00000008990.1"/>
</dbReference>
<feature type="compositionally biased region" description="Polar residues" evidence="1">
    <location>
        <begin position="293"/>
        <end position="304"/>
    </location>
</feature>
<organism evidence="3 4">
    <name type="scientific">Cynoglossus semilaevis</name>
    <name type="common">Tongue sole</name>
    <dbReference type="NCBI Taxonomy" id="244447"/>
    <lineage>
        <taxon>Eukaryota</taxon>
        <taxon>Metazoa</taxon>
        <taxon>Chordata</taxon>
        <taxon>Craniata</taxon>
        <taxon>Vertebrata</taxon>
        <taxon>Euteleostomi</taxon>
        <taxon>Actinopterygii</taxon>
        <taxon>Neopterygii</taxon>
        <taxon>Teleostei</taxon>
        <taxon>Neoteleostei</taxon>
        <taxon>Acanthomorphata</taxon>
        <taxon>Carangaria</taxon>
        <taxon>Pleuronectiformes</taxon>
        <taxon>Pleuronectoidei</taxon>
        <taxon>Cynoglossidae</taxon>
        <taxon>Cynoglossinae</taxon>
        <taxon>Cynoglossus</taxon>
    </lineage>
</organism>
<keyword evidence="4" id="KW-1185">Reference proteome</keyword>
<dbReference type="Gene3D" id="1.10.8.270">
    <property type="entry name" value="putative rabgap domain of human tbc1 domain family member 14 like domains"/>
    <property type="match status" value="1"/>
</dbReference>
<dbReference type="STRING" id="244447.ENSCSEP00000013988"/>